<dbReference type="CDD" id="cd19535">
    <property type="entry name" value="Cyc_NRPS"/>
    <property type="match status" value="1"/>
</dbReference>
<dbReference type="Gene3D" id="3.30.559.10">
    <property type="entry name" value="Chloramphenicol acetyltransferase-like domain"/>
    <property type="match status" value="1"/>
</dbReference>
<dbReference type="InterPro" id="IPR020806">
    <property type="entry name" value="PKS_PP-bd"/>
</dbReference>
<evidence type="ECO:0000256" key="4">
    <source>
        <dbReference type="ARBA" id="ARBA00022553"/>
    </source>
</evidence>
<accession>A0A1C3EMA2</accession>
<feature type="domain" description="Carrier" evidence="7">
    <location>
        <begin position="1025"/>
        <end position="1100"/>
    </location>
</feature>
<dbReference type="CDD" id="cd12114">
    <property type="entry name" value="A_NRPS_TlmIV_like"/>
    <property type="match status" value="1"/>
</dbReference>
<dbReference type="PROSITE" id="PS00455">
    <property type="entry name" value="AMP_BINDING"/>
    <property type="match status" value="1"/>
</dbReference>
<evidence type="ECO:0000256" key="2">
    <source>
        <dbReference type="ARBA" id="ARBA00004924"/>
    </source>
</evidence>
<keyword evidence="5" id="KW-0436">Ligase</keyword>
<comment type="caution">
    <text evidence="8">The sequence shown here is derived from an EMBL/GenBank/DDBJ whole genome shotgun (WGS) entry which is preliminary data.</text>
</comment>
<dbReference type="RefSeq" id="WP_068900455.1">
    <property type="nucleotide sequence ID" value="NZ_JBHUIF010000004.1"/>
</dbReference>
<dbReference type="InterPro" id="IPR020845">
    <property type="entry name" value="AMP-binding_CS"/>
</dbReference>
<protein>
    <recommendedName>
        <fullName evidence="7">Carrier domain-containing protein</fullName>
    </recommendedName>
</protein>
<dbReference type="NCBIfam" id="TIGR01733">
    <property type="entry name" value="AA-adenyl-dom"/>
    <property type="match status" value="1"/>
</dbReference>
<dbReference type="PANTHER" id="PTHR45527">
    <property type="entry name" value="NONRIBOSOMAL PEPTIDE SYNTHETASE"/>
    <property type="match status" value="1"/>
</dbReference>
<dbReference type="FunFam" id="3.30.559.10:FF:000023">
    <property type="entry name" value="Non-ribosomal peptide synthetase"/>
    <property type="match status" value="1"/>
</dbReference>
<feature type="compositionally biased region" description="Basic and acidic residues" evidence="6">
    <location>
        <begin position="1125"/>
        <end position="1136"/>
    </location>
</feature>
<dbReference type="SMART" id="SM00823">
    <property type="entry name" value="PKS_PP"/>
    <property type="match status" value="1"/>
</dbReference>
<dbReference type="OrthoDB" id="9757559at2"/>
<dbReference type="SUPFAM" id="SSF52777">
    <property type="entry name" value="CoA-dependent acyltransferases"/>
    <property type="match status" value="2"/>
</dbReference>
<dbReference type="GO" id="GO:0016874">
    <property type="term" value="F:ligase activity"/>
    <property type="evidence" value="ECO:0007669"/>
    <property type="project" value="UniProtKB-KW"/>
</dbReference>
<dbReference type="AlphaFoldDB" id="A0A1C3EMA2"/>
<dbReference type="Pfam" id="PF00501">
    <property type="entry name" value="AMP-binding"/>
    <property type="match status" value="1"/>
</dbReference>
<feature type="region of interest" description="Disordered" evidence="6">
    <location>
        <begin position="1102"/>
        <end position="1136"/>
    </location>
</feature>
<dbReference type="Gene3D" id="3.30.559.30">
    <property type="entry name" value="Nonribosomal peptide synthetase, condensation domain"/>
    <property type="match status" value="1"/>
</dbReference>
<name>A0A1C3EMA2_9GAMM</name>
<dbReference type="FunFam" id="3.30.559.30:FF:000006">
    <property type="entry name" value="Yersiniabactin polyketide/non-ribosomal peptide synthetase"/>
    <property type="match status" value="1"/>
</dbReference>
<dbReference type="InterPro" id="IPR000873">
    <property type="entry name" value="AMP-dep_synth/lig_dom"/>
</dbReference>
<dbReference type="GO" id="GO:0044550">
    <property type="term" value="P:secondary metabolite biosynthetic process"/>
    <property type="evidence" value="ECO:0007669"/>
    <property type="project" value="TreeGrafter"/>
</dbReference>
<gene>
    <name evidence="8" type="ORF">A8L45_06570</name>
</gene>
<dbReference type="PROSITE" id="PS50075">
    <property type="entry name" value="CARRIER"/>
    <property type="match status" value="1"/>
</dbReference>
<dbReference type="Pfam" id="PF00550">
    <property type="entry name" value="PP-binding"/>
    <property type="match status" value="1"/>
</dbReference>
<organism evidence="8 9">
    <name type="scientific">Veronia pacifica</name>
    <dbReference type="NCBI Taxonomy" id="1080227"/>
    <lineage>
        <taxon>Bacteria</taxon>
        <taxon>Pseudomonadati</taxon>
        <taxon>Pseudomonadota</taxon>
        <taxon>Gammaproteobacteria</taxon>
        <taxon>Vibrionales</taxon>
        <taxon>Vibrionaceae</taxon>
        <taxon>Veronia</taxon>
    </lineage>
</organism>
<dbReference type="STRING" id="1080227.A8L45_06570"/>
<sequence length="1136" mass="127918">MSQLSKDQQQLMARLLKNKGVELTKTESSDNYVITPDQENRFEPYPLTDIQQGYLLGRNQHFLLGNVASHAYLEFSIEELNVERYQQAWQKVIARHDMLRTVVFNNGTQQTLSQVPHFDIDVHDFRDLDPAATEKALLDLRATLSHQVLDASRWPLFDIHVSLIDEQRQRIHWSFDAIVSDVYSNFIFQEEIYRCYYDDSVELSPLSLSFRDYVLVLRDQQSGTAYQQAEKYWQERIKTLPAAPLLPLKKELADISKPRFERLYHRLPANEWRSIKQQAKKHGVTTTVVLLNVFSHVLARWCRESRFTLNMTLFNRQPWHSEMDQIVGDFTATMLLAVEALADGDDAGFKARAKRIQSRFLDDLEQRAFSGMQVLQQWSSVSEGQQLAPIVFTSALTVGDVSEQLDTTKKQLGEMDFSITQTPQVLLDHQVYEEAGGLCIHWDHVPEAFPSGLLDTMFASYTDILQQLAEAKIDWDSPLHIYLPTAQREERKRYNQTNNEKINDAAQTFLFQPFNQQVLKQPDAIAVVASDMQLSYQELAQRAYDLNLTLQARGVKAGDKIAVVLPKGWRQVVAVLGILAAGAAYVPIDPDLPSSRVSWLLQEAECRFAITLADFQSADWPDTTGKIHIDATPVVENPDALCFWPTKQAPDALAYIIYTSGSTGKPKGVMMSHNAVVNTLMAVNEGFQIGPEDSVFGLSALNFDLSVYDIFGTLAAGATLVLPDAGHERDPQHWLACLSKSPCTVWNTVPALLQMLLESLPQNQSLPSFKTVMLSGDWIPLDMPEKISRACPQANLFSLGGATEAAIWSIYYPVTNVDKTWRSVPYGLPMANQTFFVLDDAFQSCPDWVTGDLYIGGVGLAQRYWRDDEKTRSRFVRHPQTGERLYKTGDLGCFHPSSDDSPGYIEFQGREDQQIKLGGHRIELGEIETLLNSHPAVKQAVTSLVGDTSLKSGNQQRLVAYILTEENHIDKAQLQQFLAEQLPRYMLPSAYIAIDSIPLNNNGKVNRKALPIPDFTAERKAAYVAPASDMERTIQGVIAGRLLTPELSVTENLFDLGASSLDIVAIHKVLEDQLKLTISVLDLFEKPTIRLLAESLDDQGKEGLSLMEQARKDIQSRRRRTSRPAKGETPQHGETA</sequence>
<proteinExistence type="predicted"/>
<evidence type="ECO:0000256" key="1">
    <source>
        <dbReference type="ARBA" id="ARBA00001957"/>
    </source>
</evidence>
<dbReference type="GO" id="GO:0005737">
    <property type="term" value="C:cytoplasm"/>
    <property type="evidence" value="ECO:0007669"/>
    <property type="project" value="TreeGrafter"/>
</dbReference>
<keyword evidence="4" id="KW-0597">Phosphoprotein</keyword>
<evidence type="ECO:0000313" key="9">
    <source>
        <dbReference type="Proteomes" id="UP000094936"/>
    </source>
</evidence>
<comment type="pathway">
    <text evidence="2">Siderophore biosynthesis.</text>
</comment>
<comment type="cofactor">
    <cofactor evidence="1">
        <name>pantetheine 4'-phosphate</name>
        <dbReference type="ChEBI" id="CHEBI:47942"/>
    </cofactor>
</comment>
<dbReference type="GO" id="GO:0031177">
    <property type="term" value="F:phosphopantetheine binding"/>
    <property type="evidence" value="ECO:0007669"/>
    <property type="project" value="InterPro"/>
</dbReference>
<dbReference type="InterPro" id="IPR009081">
    <property type="entry name" value="PP-bd_ACP"/>
</dbReference>
<dbReference type="InterPro" id="IPR001242">
    <property type="entry name" value="Condensation_dom"/>
</dbReference>
<dbReference type="FunFam" id="3.40.50.12780:FF:000012">
    <property type="entry name" value="Non-ribosomal peptide synthetase"/>
    <property type="match status" value="1"/>
</dbReference>
<dbReference type="Pfam" id="PF13193">
    <property type="entry name" value="AMP-binding_C"/>
    <property type="match status" value="1"/>
</dbReference>
<dbReference type="Gene3D" id="1.10.1200.10">
    <property type="entry name" value="ACP-like"/>
    <property type="match status" value="1"/>
</dbReference>
<evidence type="ECO:0000256" key="3">
    <source>
        <dbReference type="ARBA" id="ARBA00022450"/>
    </source>
</evidence>
<dbReference type="InterPro" id="IPR045851">
    <property type="entry name" value="AMP-bd_C_sf"/>
</dbReference>
<keyword evidence="9" id="KW-1185">Reference proteome</keyword>
<dbReference type="InterPro" id="IPR010071">
    <property type="entry name" value="AA_adenyl_dom"/>
</dbReference>
<keyword evidence="3" id="KW-0596">Phosphopantetheine</keyword>
<dbReference type="InterPro" id="IPR023213">
    <property type="entry name" value="CAT-like_dom_sf"/>
</dbReference>
<evidence type="ECO:0000256" key="5">
    <source>
        <dbReference type="ARBA" id="ARBA00022598"/>
    </source>
</evidence>
<evidence type="ECO:0000256" key="6">
    <source>
        <dbReference type="SAM" id="MobiDB-lite"/>
    </source>
</evidence>
<dbReference type="InterPro" id="IPR057737">
    <property type="entry name" value="Condensation_MtbB-like"/>
</dbReference>
<dbReference type="GO" id="GO:0043041">
    <property type="term" value="P:amino acid activation for nonribosomal peptide biosynthetic process"/>
    <property type="evidence" value="ECO:0007669"/>
    <property type="project" value="TreeGrafter"/>
</dbReference>
<evidence type="ECO:0000313" key="8">
    <source>
        <dbReference type="EMBL" id="ODA34383.1"/>
    </source>
</evidence>
<dbReference type="EMBL" id="LYBM01000008">
    <property type="protein sequence ID" value="ODA34383.1"/>
    <property type="molecule type" value="Genomic_DNA"/>
</dbReference>
<dbReference type="PANTHER" id="PTHR45527:SF10">
    <property type="entry name" value="PYOCHELIN SYNTHASE PCHF"/>
    <property type="match status" value="1"/>
</dbReference>
<dbReference type="SUPFAM" id="SSF56801">
    <property type="entry name" value="Acetyl-CoA synthetase-like"/>
    <property type="match status" value="1"/>
</dbReference>
<dbReference type="Gene3D" id="2.30.38.10">
    <property type="entry name" value="Luciferase, Domain 3"/>
    <property type="match status" value="1"/>
</dbReference>
<dbReference type="SUPFAM" id="SSF47336">
    <property type="entry name" value="ACP-like"/>
    <property type="match status" value="1"/>
</dbReference>
<dbReference type="Proteomes" id="UP000094936">
    <property type="component" value="Unassembled WGS sequence"/>
</dbReference>
<dbReference type="Gene3D" id="3.40.50.980">
    <property type="match status" value="2"/>
</dbReference>
<reference evidence="8 9" key="1">
    <citation type="submission" date="2016-05" db="EMBL/GenBank/DDBJ databases">
        <title>Genomic Taxonomy of the Vibrionaceae.</title>
        <authorList>
            <person name="Gomez-Gil B."/>
            <person name="Enciso-Ibarra J."/>
        </authorList>
    </citation>
    <scope>NUCLEOTIDE SEQUENCE [LARGE SCALE GENOMIC DNA]</scope>
    <source>
        <strain evidence="8 9">CAIM 1920</strain>
    </source>
</reference>
<dbReference type="Pfam" id="PF00668">
    <property type="entry name" value="Condensation"/>
    <property type="match status" value="1"/>
</dbReference>
<evidence type="ECO:0000259" key="7">
    <source>
        <dbReference type="PROSITE" id="PS50075"/>
    </source>
</evidence>
<dbReference type="InterPro" id="IPR025110">
    <property type="entry name" value="AMP-bd_C"/>
</dbReference>
<dbReference type="InterPro" id="IPR036736">
    <property type="entry name" value="ACP-like_sf"/>
</dbReference>
<dbReference type="Gene3D" id="3.30.300.30">
    <property type="match status" value="1"/>
</dbReference>